<evidence type="ECO:0000313" key="1">
    <source>
        <dbReference type="EMBL" id="SFS14520.1"/>
    </source>
</evidence>
<reference evidence="1 2" key="1">
    <citation type="submission" date="2016-10" db="EMBL/GenBank/DDBJ databases">
        <authorList>
            <person name="de Groot N.N."/>
        </authorList>
    </citation>
    <scope>NUCLEOTIDE SEQUENCE [LARGE SCALE GENOMIC DNA]</scope>
    <source>
        <strain evidence="1 2">DSM 29433</strain>
    </source>
</reference>
<dbReference type="RefSeq" id="WP_090206403.1">
    <property type="nucleotide sequence ID" value="NZ_FOZM01000001.1"/>
</dbReference>
<organism evidence="1 2">
    <name type="scientific">Yoonia litorea</name>
    <dbReference type="NCBI Taxonomy" id="1123755"/>
    <lineage>
        <taxon>Bacteria</taxon>
        <taxon>Pseudomonadati</taxon>
        <taxon>Pseudomonadota</taxon>
        <taxon>Alphaproteobacteria</taxon>
        <taxon>Rhodobacterales</taxon>
        <taxon>Paracoccaceae</taxon>
        <taxon>Yoonia</taxon>
    </lineage>
</organism>
<sequence>MRGLFYVLSALAVMGLAFWAYQENYKTQSAIADVRDLHQEIGAAHERLRVLNAEWAYLNRPDRLADLADLNFDRLGLLPLMPEAFGSVDQVAFPQQPLLPITNAIELSSDNAGSESGL</sequence>
<dbReference type="OrthoDB" id="7165680at2"/>
<accession>A0A1I6MFM9</accession>
<dbReference type="AlphaFoldDB" id="A0A1I6MFM9"/>
<name>A0A1I6MFM9_9RHOB</name>
<gene>
    <name evidence="1" type="ORF">SAMN05444714_1708</name>
</gene>
<evidence type="ECO:0000313" key="2">
    <source>
        <dbReference type="Proteomes" id="UP000198926"/>
    </source>
</evidence>
<protein>
    <recommendedName>
        <fullName evidence="3">Cell division protein FtsL</fullName>
    </recommendedName>
</protein>
<evidence type="ECO:0008006" key="3">
    <source>
        <dbReference type="Google" id="ProtNLM"/>
    </source>
</evidence>
<keyword evidence="2" id="KW-1185">Reference proteome</keyword>
<proteinExistence type="predicted"/>
<dbReference type="STRING" id="1123755.SAMN05444714_1708"/>
<dbReference type="EMBL" id="FOZM01000001">
    <property type="protein sequence ID" value="SFS14520.1"/>
    <property type="molecule type" value="Genomic_DNA"/>
</dbReference>
<dbReference type="Proteomes" id="UP000198926">
    <property type="component" value="Unassembled WGS sequence"/>
</dbReference>